<evidence type="ECO:0000313" key="6">
    <source>
        <dbReference type="Proteomes" id="UP001344447"/>
    </source>
</evidence>
<proteinExistence type="predicted"/>
<evidence type="ECO:0000313" key="5">
    <source>
        <dbReference type="EMBL" id="KAK5577230.1"/>
    </source>
</evidence>
<protein>
    <recommendedName>
        <fullName evidence="4">CBS domain-containing protein</fullName>
    </recommendedName>
</protein>
<dbReference type="PANTHER" id="PTHR13780:SF153">
    <property type="entry name" value="CBS DOMAIN-CONTAINING PROTEIN"/>
    <property type="match status" value="1"/>
</dbReference>
<dbReference type="AlphaFoldDB" id="A0AAN7U2K3"/>
<evidence type="ECO:0000256" key="3">
    <source>
        <dbReference type="PROSITE-ProRule" id="PRU00703"/>
    </source>
</evidence>
<reference evidence="5 6" key="1">
    <citation type="submission" date="2023-11" db="EMBL/GenBank/DDBJ databases">
        <title>Dfirmibasis_genome.</title>
        <authorList>
            <person name="Edelbroek B."/>
            <person name="Kjellin J."/>
            <person name="Jerlstrom-Hultqvist J."/>
            <person name="Soderbom F."/>
        </authorList>
    </citation>
    <scope>NUCLEOTIDE SEQUENCE [LARGE SCALE GENOMIC DNA]</scope>
    <source>
        <strain evidence="5 6">TNS-C-14</strain>
    </source>
</reference>
<dbReference type="CDD" id="cd02205">
    <property type="entry name" value="CBS_pair_SF"/>
    <property type="match status" value="2"/>
</dbReference>
<feature type="domain" description="CBS" evidence="4">
    <location>
        <begin position="175"/>
        <end position="232"/>
    </location>
</feature>
<keyword evidence="1" id="KW-0677">Repeat</keyword>
<dbReference type="InterPro" id="IPR046342">
    <property type="entry name" value="CBS_dom_sf"/>
</dbReference>
<evidence type="ECO:0000259" key="4">
    <source>
        <dbReference type="PROSITE" id="PS51371"/>
    </source>
</evidence>
<dbReference type="EMBL" id="JAVFKY010000004">
    <property type="protein sequence ID" value="KAK5577230.1"/>
    <property type="molecule type" value="Genomic_DNA"/>
</dbReference>
<feature type="domain" description="CBS" evidence="4">
    <location>
        <begin position="244"/>
        <end position="304"/>
    </location>
</feature>
<dbReference type="Gene3D" id="3.10.580.10">
    <property type="entry name" value="CBS-domain"/>
    <property type="match status" value="2"/>
</dbReference>
<dbReference type="Pfam" id="PF00571">
    <property type="entry name" value="CBS"/>
    <property type="match status" value="4"/>
</dbReference>
<name>A0AAN7U2K3_9MYCE</name>
<comment type="caution">
    <text evidence="5">The sequence shown here is derived from an EMBL/GenBank/DDBJ whole genome shotgun (WGS) entry which is preliminary data.</text>
</comment>
<keyword evidence="6" id="KW-1185">Reference proteome</keyword>
<dbReference type="Proteomes" id="UP001344447">
    <property type="component" value="Unassembled WGS sequence"/>
</dbReference>
<dbReference type="InterPro" id="IPR050511">
    <property type="entry name" value="AMPK_gamma/SDS23_families"/>
</dbReference>
<dbReference type="PROSITE" id="PS51371">
    <property type="entry name" value="CBS"/>
    <property type="match status" value="3"/>
</dbReference>
<feature type="domain" description="CBS" evidence="4">
    <location>
        <begin position="103"/>
        <end position="163"/>
    </location>
</feature>
<evidence type="ECO:0000256" key="2">
    <source>
        <dbReference type="ARBA" id="ARBA00023122"/>
    </source>
</evidence>
<organism evidence="5 6">
    <name type="scientific">Dictyostelium firmibasis</name>
    <dbReference type="NCBI Taxonomy" id="79012"/>
    <lineage>
        <taxon>Eukaryota</taxon>
        <taxon>Amoebozoa</taxon>
        <taxon>Evosea</taxon>
        <taxon>Eumycetozoa</taxon>
        <taxon>Dictyostelia</taxon>
        <taxon>Dictyosteliales</taxon>
        <taxon>Dictyosteliaceae</taxon>
        <taxon>Dictyostelium</taxon>
    </lineage>
</organism>
<dbReference type="SMART" id="SM00116">
    <property type="entry name" value="CBS"/>
    <property type="match status" value="4"/>
</dbReference>
<keyword evidence="2 3" id="KW-0129">CBS domain</keyword>
<dbReference type="SUPFAM" id="SSF54631">
    <property type="entry name" value="CBS-domain pair"/>
    <property type="match status" value="2"/>
</dbReference>
<evidence type="ECO:0000256" key="1">
    <source>
        <dbReference type="ARBA" id="ARBA00022737"/>
    </source>
</evidence>
<accession>A0AAN7U2K3</accession>
<dbReference type="InterPro" id="IPR000644">
    <property type="entry name" value="CBS_dom"/>
</dbReference>
<sequence length="304" mass="34569">MADFYNTNIGDIFPNSKCEIYSVHSDYPVKDAFELMIKKKILSLPVYDTKTRKYNKFIDMLDIVSFCINHFSQKELSELDLNFILESKEIFQKFKIGDICDLSGRNGYYPVESTAPLKIGIDLMTKWGVHRLPIIDSEGTLISILTQSRVVEYIQNHIQNIDGLDKTLGQLKDFGTSSVISIKHDRMVIDAFRLMHENGISAVPVVNQIGILIGNISVSDMKMVGYDGTLFSRMFLPIESFLEMKPKNQNIDIFGKVLCVLDSTTIEEIITKFNISKVHRLYKVDLEGRPSAVISQGDLLKYFA</sequence>
<dbReference type="PANTHER" id="PTHR13780">
    <property type="entry name" value="AMP-ACTIVATED PROTEIN KINASE, GAMMA REGULATORY SUBUNIT"/>
    <property type="match status" value="1"/>
</dbReference>
<gene>
    <name evidence="5" type="ORF">RB653_002170</name>
</gene>